<keyword evidence="2" id="KW-0067">ATP-binding</keyword>
<dbReference type="SUPFAM" id="SSF53067">
    <property type="entry name" value="Actin-like ATPase domain"/>
    <property type="match status" value="2"/>
</dbReference>
<evidence type="ECO:0000313" key="7">
    <source>
        <dbReference type="Proteomes" id="UP000012065"/>
    </source>
</evidence>
<dbReference type="CDD" id="cd10221">
    <property type="entry name" value="ASKHA_NBD_Arp3-like"/>
    <property type="match status" value="1"/>
</dbReference>
<dbReference type="Gene3D" id="3.30.420.40">
    <property type="match status" value="2"/>
</dbReference>
<keyword evidence="1" id="KW-0547">Nucleotide-binding</keyword>
<dbReference type="GO" id="GO:0034314">
    <property type="term" value="P:Arp2/3 complex-mediated actin nucleation"/>
    <property type="evidence" value="ECO:0007669"/>
    <property type="project" value="UniProtKB-ARBA"/>
</dbReference>
<dbReference type="FunFam" id="3.30.420.40:FF:000058">
    <property type="entry name" value="Putative actin-related protein 5"/>
    <property type="match status" value="1"/>
</dbReference>
<evidence type="ECO:0000256" key="2">
    <source>
        <dbReference type="ARBA" id="ARBA00022840"/>
    </source>
</evidence>
<dbReference type="PROSITE" id="PS01132">
    <property type="entry name" value="ACTINS_ACT_LIKE"/>
    <property type="match status" value="1"/>
</dbReference>
<evidence type="ECO:0000313" key="6">
    <source>
        <dbReference type="EMBL" id="CCO30809.1"/>
    </source>
</evidence>
<dbReference type="InterPro" id="IPR043129">
    <property type="entry name" value="ATPase_NBD"/>
</dbReference>
<dbReference type="Pfam" id="PF00022">
    <property type="entry name" value="Actin"/>
    <property type="match status" value="1"/>
</dbReference>
<comment type="similarity">
    <text evidence="5">Belongs to the actin family.</text>
</comment>
<evidence type="ECO:0000256" key="1">
    <source>
        <dbReference type="ARBA" id="ARBA00022741"/>
    </source>
</evidence>
<dbReference type="GO" id="GO:0005885">
    <property type="term" value="C:Arp2/3 protein complex"/>
    <property type="evidence" value="ECO:0007669"/>
    <property type="project" value="UniProtKB-ARBA"/>
</dbReference>
<dbReference type="Proteomes" id="UP000012065">
    <property type="component" value="Unassembled WGS sequence"/>
</dbReference>
<dbReference type="AlphaFoldDB" id="M5BUC5"/>
<dbReference type="GO" id="GO:0044396">
    <property type="term" value="P:actin cortical patch organization"/>
    <property type="evidence" value="ECO:0007669"/>
    <property type="project" value="UniProtKB-ARBA"/>
</dbReference>
<evidence type="ECO:0000256" key="5">
    <source>
        <dbReference type="RuleBase" id="RU000487"/>
    </source>
</evidence>
<dbReference type="PANTHER" id="PTHR11937">
    <property type="entry name" value="ACTIN"/>
    <property type="match status" value="1"/>
</dbReference>
<dbReference type="InterPro" id="IPR020902">
    <property type="entry name" value="Actin/actin-like_CS"/>
</dbReference>
<keyword evidence="3" id="KW-0009">Actin-binding</keyword>
<evidence type="ECO:0000256" key="3">
    <source>
        <dbReference type="ARBA" id="ARBA00023203"/>
    </source>
</evidence>
<proteinExistence type="inferred from homology"/>
<dbReference type="GO" id="GO:0005524">
    <property type="term" value="F:ATP binding"/>
    <property type="evidence" value="ECO:0007669"/>
    <property type="project" value="UniProtKB-KW"/>
</dbReference>
<dbReference type="SMART" id="SM00268">
    <property type="entry name" value="ACTIN"/>
    <property type="match status" value="1"/>
</dbReference>
<dbReference type="HOGENOM" id="CLU_027965_3_0_1"/>
<gene>
    <name evidence="6" type="primary">act2</name>
    <name evidence="6" type="ORF">BN14_04841</name>
</gene>
<protein>
    <recommendedName>
        <fullName evidence="4">Actin-related protein 3</fullName>
    </recommendedName>
</protein>
<accession>M5BUC5</accession>
<sequence>MIENWDHMERYWEQSIFKYLRAEPEDHYFLLTEPPLNAPENREQTAEIFFESFNVQGLYIAVQAVLALAASWSSNKSMDRTLTGTVIDSGDGVTHVIPVAEGYVIGSAIKHIPIAGRDITSFVQTLLRERGETASIPPEDQLRVAQKIKEDYSYVCQDIVKEFRKYDTDPYKYFARFESEHSVTGRQYSIDVGFERFLAPEIFFNPEIASSDFLTPLPEVVDGVIQQSPIDVRRGLYKNIVLSGGSTMFEHFGQRLKRDLKQLVDRRISASEVASGSLQRSSGMEVNVISHKRQRYAVWYGGSLLASLPDFYQSCHTKAQYEEIGPSIARRYQIFGSVN</sequence>
<name>M5BUC5_THACB</name>
<evidence type="ECO:0000256" key="4">
    <source>
        <dbReference type="ARBA" id="ARBA00023892"/>
    </source>
</evidence>
<dbReference type="GO" id="GO:0003779">
    <property type="term" value="F:actin binding"/>
    <property type="evidence" value="ECO:0007669"/>
    <property type="project" value="UniProtKB-KW"/>
</dbReference>
<reference evidence="6 7" key="1">
    <citation type="journal article" date="2013" name="J. Biotechnol.">
        <title>Establishment and interpretation of the genome sequence of the phytopathogenic fungus Rhizoctonia solani AG1-IB isolate 7/3/14.</title>
        <authorList>
            <person name="Wibberg D.W."/>
            <person name="Jelonek L.J."/>
            <person name="Rupp O.R."/>
            <person name="Hennig M.H."/>
            <person name="Eikmeyer F.E."/>
            <person name="Goesmann A.G."/>
            <person name="Hartmann A.H."/>
            <person name="Borriss R.B."/>
            <person name="Grosch R.G."/>
            <person name="Puehler A.P."/>
            <person name="Schlueter A.S."/>
        </authorList>
    </citation>
    <scope>NUCLEOTIDE SEQUENCE [LARGE SCALE GENOMIC DNA]</scope>
    <source>
        <strain evidence="7">AG1-IB / isolate 7/3/14</strain>
    </source>
</reference>
<dbReference type="EMBL" id="CAOJ01007013">
    <property type="protein sequence ID" value="CCO30809.1"/>
    <property type="molecule type" value="Genomic_DNA"/>
</dbReference>
<dbReference type="FunFam" id="3.90.640.10:FF:000006">
    <property type="entry name" value="Actin-related protein 3 (ARP3)"/>
    <property type="match status" value="1"/>
</dbReference>
<dbReference type="InterPro" id="IPR004000">
    <property type="entry name" value="Actin"/>
</dbReference>
<comment type="caution">
    <text evidence="6">The sequence shown here is derived from an EMBL/GenBank/DDBJ whole genome shotgun (WGS) entry which is preliminary data.</text>
</comment>
<organism evidence="6 7">
    <name type="scientific">Thanatephorus cucumeris (strain AG1-IB / isolate 7/3/14)</name>
    <name type="common">Lettuce bottom rot fungus</name>
    <name type="synonym">Rhizoctonia solani</name>
    <dbReference type="NCBI Taxonomy" id="1108050"/>
    <lineage>
        <taxon>Eukaryota</taxon>
        <taxon>Fungi</taxon>
        <taxon>Dikarya</taxon>
        <taxon>Basidiomycota</taxon>
        <taxon>Agaricomycotina</taxon>
        <taxon>Agaricomycetes</taxon>
        <taxon>Cantharellales</taxon>
        <taxon>Ceratobasidiaceae</taxon>
        <taxon>Rhizoctonia</taxon>
        <taxon>Rhizoctonia solani AG-1</taxon>
    </lineage>
</organism>
<dbReference type="Gene3D" id="3.90.640.10">
    <property type="entry name" value="Actin, Chain A, domain 4"/>
    <property type="match status" value="1"/>
</dbReference>